<evidence type="ECO:0000256" key="3">
    <source>
        <dbReference type="ARBA" id="ARBA00012293"/>
    </source>
</evidence>
<dbReference type="Gene3D" id="2.60.120.330">
    <property type="entry name" value="B-lactam Antibiotic, Isopenicillin N Synthase, Chain"/>
    <property type="match status" value="1"/>
</dbReference>
<dbReference type="PRINTS" id="PR00682">
    <property type="entry name" value="IPNSYNTHASE"/>
</dbReference>
<protein>
    <recommendedName>
        <fullName evidence="5">2-oxoglutarate-dependent ethylene/succinate-forming enzyme</fullName>
        <ecNumber evidence="4">1.13.12.19</ecNumber>
        <ecNumber evidence="3">1.14.20.7</ecNumber>
    </recommendedName>
    <alternativeName>
        <fullName evidence="7">2-oxoglutarate dioxygenase (ethylene-forming)</fullName>
    </alternativeName>
    <alternativeName>
        <fullName evidence="8">2-oxoglutarate/L-arginine monooxygenase/decarboxylase (succinate-forming)</fullName>
    </alternativeName>
</protein>
<dbReference type="InterPro" id="IPR005123">
    <property type="entry name" value="Oxoglu/Fe-dep_dioxygenase_dom"/>
</dbReference>
<comment type="catalytic activity">
    <reaction evidence="10">
        <text>L-arginine + 2-oxoglutarate + O2 = guanidine + L-glutamate 5-semialdehyde + succinate + CO2</text>
        <dbReference type="Rhea" id="RHEA:31535"/>
        <dbReference type="ChEBI" id="CHEBI:15379"/>
        <dbReference type="ChEBI" id="CHEBI:16526"/>
        <dbReference type="ChEBI" id="CHEBI:16810"/>
        <dbReference type="ChEBI" id="CHEBI:30031"/>
        <dbReference type="ChEBI" id="CHEBI:30087"/>
        <dbReference type="ChEBI" id="CHEBI:32682"/>
        <dbReference type="ChEBI" id="CHEBI:58066"/>
        <dbReference type="EC" id="1.14.20.7"/>
    </reaction>
</comment>
<feature type="domain" description="Fe2OG dioxygenase" evidence="12">
    <location>
        <begin position="190"/>
        <end position="293"/>
    </location>
</feature>
<evidence type="ECO:0000256" key="1">
    <source>
        <dbReference type="ARBA" id="ARBA00001954"/>
    </source>
</evidence>
<proteinExistence type="inferred from homology"/>
<dbReference type="InterPro" id="IPR050231">
    <property type="entry name" value="Iron_ascorbate_oxido_reductase"/>
</dbReference>
<dbReference type="SUPFAM" id="SSF51197">
    <property type="entry name" value="Clavaminate synthase-like"/>
    <property type="match status" value="1"/>
</dbReference>
<evidence type="ECO:0000256" key="9">
    <source>
        <dbReference type="ARBA" id="ARBA00047725"/>
    </source>
</evidence>
<dbReference type="Pfam" id="PF14226">
    <property type="entry name" value="DIOX_N"/>
    <property type="match status" value="1"/>
</dbReference>
<evidence type="ECO:0000256" key="11">
    <source>
        <dbReference type="RuleBase" id="RU003682"/>
    </source>
</evidence>
<dbReference type="PANTHER" id="PTHR47990">
    <property type="entry name" value="2-OXOGLUTARATE (2OG) AND FE(II)-DEPENDENT OXYGENASE SUPERFAMILY PROTEIN-RELATED"/>
    <property type="match status" value="1"/>
</dbReference>
<evidence type="ECO:0000313" key="13">
    <source>
        <dbReference type="EMBL" id="MFC3226385.1"/>
    </source>
</evidence>
<dbReference type="EC" id="1.14.20.7" evidence="3"/>
<comment type="caution">
    <text evidence="13">The sequence shown here is derived from an EMBL/GenBank/DDBJ whole genome shotgun (WGS) entry which is preliminary data.</text>
</comment>
<reference evidence="14" key="1">
    <citation type="journal article" date="2019" name="Int. J. Syst. Evol. Microbiol.">
        <title>The Global Catalogue of Microorganisms (GCM) 10K type strain sequencing project: providing services to taxonomists for standard genome sequencing and annotation.</title>
        <authorList>
            <consortium name="The Broad Institute Genomics Platform"/>
            <consortium name="The Broad Institute Genome Sequencing Center for Infectious Disease"/>
            <person name="Wu L."/>
            <person name="Ma J."/>
        </authorList>
    </citation>
    <scope>NUCLEOTIDE SEQUENCE [LARGE SCALE GENOMIC DNA]</scope>
    <source>
        <strain evidence="14">KCTC 42964</strain>
    </source>
</reference>
<keyword evidence="6" id="KW-0266">Ethylene biosynthesis</keyword>
<evidence type="ECO:0000256" key="10">
    <source>
        <dbReference type="ARBA" id="ARBA00049359"/>
    </source>
</evidence>
<comment type="catalytic activity">
    <reaction evidence="9">
        <text>2-oxoglutarate + O2 + 2 H(+) = ethene + 3 CO2 + H2O</text>
        <dbReference type="Rhea" id="RHEA:31523"/>
        <dbReference type="ChEBI" id="CHEBI:15377"/>
        <dbReference type="ChEBI" id="CHEBI:15378"/>
        <dbReference type="ChEBI" id="CHEBI:15379"/>
        <dbReference type="ChEBI" id="CHEBI:16526"/>
        <dbReference type="ChEBI" id="CHEBI:16810"/>
        <dbReference type="ChEBI" id="CHEBI:18153"/>
        <dbReference type="EC" id="1.13.12.19"/>
    </reaction>
</comment>
<dbReference type="GO" id="GO:0051213">
    <property type="term" value="F:dioxygenase activity"/>
    <property type="evidence" value="ECO:0007669"/>
    <property type="project" value="UniProtKB-KW"/>
</dbReference>
<dbReference type="InterPro" id="IPR044861">
    <property type="entry name" value="IPNS-like_FE2OG_OXY"/>
</dbReference>
<evidence type="ECO:0000313" key="14">
    <source>
        <dbReference type="Proteomes" id="UP001595528"/>
    </source>
</evidence>
<keyword evidence="11" id="KW-0408">Iron</keyword>
<comment type="pathway">
    <text evidence="2">Alkene biosynthesis; ethylene biosynthesis via 2-oxoglutarate.</text>
</comment>
<dbReference type="InterPro" id="IPR027443">
    <property type="entry name" value="IPNS-like_sf"/>
</dbReference>
<gene>
    <name evidence="13" type="ORF">ACFOGJ_04045</name>
</gene>
<keyword evidence="14" id="KW-1185">Reference proteome</keyword>
<name>A0ABV7KVU3_9PROT</name>
<accession>A0ABV7KVU3</accession>
<comment type="cofactor">
    <cofactor evidence="1">
        <name>Fe(2+)</name>
        <dbReference type="ChEBI" id="CHEBI:29033"/>
    </cofactor>
</comment>
<dbReference type="RefSeq" id="WP_379898335.1">
    <property type="nucleotide sequence ID" value="NZ_JBHRTR010000011.1"/>
</dbReference>
<evidence type="ECO:0000256" key="6">
    <source>
        <dbReference type="ARBA" id="ARBA00022666"/>
    </source>
</evidence>
<evidence type="ECO:0000259" key="12">
    <source>
        <dbReference type="PROSITE" id="PS51471"/>
    </source>
</evidence>
<keyword evidence="13" id="KW-0223">Dioxygenase</keyword>
<dbReference type="EC" id="1.13.12.19" evidence="4"/>
<dbReference type="EMBL" id="JBHRTR010000011">
    <property type="protein sequence ID" value="MFC3226385.1"/>
    <property type="molecule type" value="Genomic_DNA"/>
</dbReference>
<evidence type="ECO:0000256" key="5">
    <source>
        <dbReference type="ARBA" id="ARBA00019045"/>
    </source>
</evidence>
<dbReference type="Proteomes" id="UP001595528">
    <property type="component" value="Unassembled WGS sequence"/>
</dbReference>
<keyword evidence="11" id="KW-0479">Metal-binding</keyword>
<keyword evidence="11" id="KW-0560">Oxidoreductase</keyword>
<dbReference type="InterPro" id="IPR026992">
    <property type="entry name" value="DIOX_N"/>
</dbReference>
<dbReference type="PROSITE" id="PS51471">
    <property type="entry name" value="FE2OG_OXY"/>
    <property type="match status" value="1"/>
</dbReference>
<evidence type="ECO:0000256" key="8">
    <source>
        <dbReference type="ARBA" id="ARBA00031282"/>
    </source>
</evidence>
<sequence length="344" mass="38960">MNVPKTGKPAWAETDVDEVIPVLDMGSYIAGMPGALEELAAELRYACENIGFFYVANHGVPQEKIDRAFAEGARFFDLPEEEKLELKLDKYNIGYLPYAQSMIKSSTVAENRKPNLNEAFFCKRELPADHPDILNGRPFHGPNYWPESLPSFREAMLDYQKSAEVLGQRLVKVYAVALDLPEDFFQEAFTDNQIIHRITHFPSQEAPEEGSFGSAPHTDSGFMTILARDEVPGLAIRRTNGEWFPAPSIPGTLLVNTGDMCTRWSNDRFLSTPHRVLNESGRARYSMPIFFDPNTDYVMECLPTCQGPDNPPKYKPLTYGAYLDWFFKMNYFHQQGDGEPPPKP</sequence>
<comment type="similarity">
    <text evidence="11">Belongs to the iron/ascorbate-dependent oxidoreductase family.</text>
</comment>
<evidence type="ECO:0000256" key="2">
    <source>
        <dbReference type="ARBA" id="ARBA00004767"/>
    </source>
</evidence>
<organism evidence="13 14">
    <name type="scientific">Marinibaculum pumilum</name>
    <dbReference type="NCBI Taxonomy" id="1766165"/>
    <lineage>
        <taxon>Bacteria</taxon>
        <taxon>Pseudomonadati</taxon>
        <taxon>Pseudomonadota</taxon>
        <taxon>Alphaproteobacteria</taxon>
        <taxon>Rhodospirillales</taxon>
        <taxon>Rhodospirillaceae</taxon>
        <taxon>Marinibaculum</taxon>
    </lineage>
</organism>
<evidence type="ECO:0000256" key="7">
    <source>
        <dbReference type="ARBA" id="ARBA00031011"/>
    </source>
</evidence>
<evidence type="ECO:0000256" key="4">
    <source>
        <dbReference type="ARBA" id="ARBA00012531"/>
    </source>
</evidence>
<dbReference type="Pfam" id="PF03171">
    <property type="entry name" value="2OG-FeII_Oxy"/>
    <property type="match status" value="1"/>
</dbReference>